<protein>
    <submittedName>
        <fullName evidence="2">Uncharacterized protein</fullName>
    </submittedName>
</protein>
<evidence type="ECO:0000313" key="3">
    <source>
        <dbReference type="Proteomes" id="UP001168877"/>
    </source>
</evidence>
<evidence type="ECO:0000313" key="2">
    <source>
        <dbReference type="EMBL" id="KAK0600596.1"/>
    </source>
</evidence>
<dbReference type="Proteomes" id="UP001168877">
    <property type="component" value="Unassembled WGS sequence"/>
</dbReference>
<reference evidence="2" key="2">
    <citation type="submission" date="2023-06" db="EMBL/GenBank/DDBJ databases">
        <authorList>
            <person name="Swenson N.G."/>
            <person name="Wegrzyn J.L."/>
            <person name="Mcevoy S.L."/>
        </authorList>
    </citation>
    <scope>NUCLEOTIDE SEQUENCE</scope>
    <source>
        <strain evidence="2">NS2018</strain>
        <tissue evidence="2">Leaf</tissue>
    </source>
</reference>
<dbReference type="EMBL" id="JAUESC010000003">
    <property type="protein sequence ID" value="KAK0600596.1"/>
    <property type="molecule type" value="Genomic_DNA"/>
</dbReference>
<reference evidence="2" key="1">
    <citation type="journal article" date="2022" name="Plant J.">
        <title>Strategies of tolerance reflected in two North American maple genomes.</title>
        <authorList>
            <person name="McEvoy S.L."/>
            <person name="Sezen U.U."/>
            <person name="Trouern-Trend A."/>
            <person name="McMahon S.M."/>
            <person name="Schaberg P.G."/>
            <person name="Yang J."/>
            <person name="Wegrzyn J.L."/>
            <person name="Swenson N.G."/>
        </authorList>
    </citation>
    <scope>NUCLEOTIDE SEQUENCE</scope>
    <source>
        <strain evidence="2">NS2018</strain>
    </source>
</reference>
<comment type="caution">
    <text evidence="2">The sequence shown here is derived from an EMBL/GenBank/DDBJ whole genome shotgun (WGS) entry which is preliminary data.</text>
</comment>
<dbReference type="AlphaFoldDB" id="A0AA39W3H2"/>
<keyword evidence="3" id="KW-1185">Reference proteome</keyword>
<accession>A0AA39W3H2</accession>
<evidence type="ECO:0000256" key="1">
    <source>
        <dbReference type="SAM" id="MobiDB-lite"/>
    </source>
</evidence>
<sequence>MRFQNEAGTGPSKLQKAGSNTFKFRRLPIVSGSFPEKLVKERLNNLRGLLQLDTGKVPVRPIFSDRISFWRNGRWRTSLGNSPSFFLTSICFILRTKDLSSLKGNNSSSTQAGNSSDTSKIWVSTNPRGAERLPPNIVASESDFY</sequence>
<proteinExistence type="predicted"/>
<feature type="compositionally biased region" description="Polar residues" evidence="1">
    <location>
        <begin position="102"/>
        <end position="127"/>
    </location>
</feature>
<gene>
    <name evidence="2" type="ORF">LWI29_016486</name>
</gene>
<organism evidence="2 3">
    <name type="scientific">Acer saccharum</name>
    <name type="common">Sugar maple</name>
    <dbReference type="NCBI Taxonomy" id="4024"/>
    <lineage>
        <taxon>Eukaryota</taxon>
        <taxon>Viridiplantae</taxon>
        <taxon>Streptophyta</taxon>
        <taxon>Embryophyta</taxon>
        <taxon>Tracheophyta</taxon>
        <taxon>Spermatophyta</taxon>
        <taxon>Magnoliopsida</taxon>
        <taxon>eudicotyledons</taxon>
        <taxon>Gunneridae</taxon>
        <taxon>Pentapetalae</taxon>
        <taxon>rosids</taxon>
        <taxon>malvids</taxon>
        <taxon>Sapindales</taxon>
        <taxon>Sapindaceae</taxon>
        <taxon>Hippocastanoideae</taxon>
        <taxon>Acereae</taxon>
        <taxon>Acer</taxon>
    </lineage>
</organism>
<feature type="region of interest" description="Disordered" evidence="1">
    <location>
        <begin position="101"/>
        <end position="145"/>
    </location>
</feature>
<name>A0AA39W3H2_ACESA</name>